<name>A0A0D3JE95_EMIH1</name>
<dbReference type="KEGG" id="ehx:EMIHUDRAFT_240845"/>
<reference evidence="3" key="1">
    <citation type="journal article" date="2013" name="Nature">
        <title>Pan genome of the phytoplankton Emiliania underpins its global distribution.</title>
        <authorList>
            <person name="Read B.A."/>
            <person name="Kegel J."/>
            <person name="Klute M.J."/>
            <person name="Kuo A."/>
            <person name="Lefebvre S.C."/>
            <person name="Maumus F."/>
            <person name="Mayer C."/>
            <person name="Miller J."/>
            <person name="Monier A."/>
            <person name="Salamov A."/>
            <person name="Young J."/>
            <person name="Aguilar M."/>
            <person name="Claverie J.M."/>
            <person name="Frickenhaus S."/>
            <person name="Gonzalez K."/>
            <person name="Herman E.K."/>
            <person name="Lin Y.C."/>
            <person name="Napier J."/>
            <person name="Ogata H."/>
            <person name="Sarno A.F."/>
            <person name="Shmutz J."/>
            <person name="Schroeder D."/>
            <person name="de Vargas C."/>
            <person name="Verret F."/>
            <person name="von Dassow P."/>
            <person name="Valentin K."/>
            <person name="Van de Peer Y."/>
            <person name="Wheeler G."/>
            <person name="Dacks J.B."/>
            <person name="Delwiche C.F."/>
            <person name="Dyhrman S.T."/>
            <person name="Glockner G."/>
            <person name="John U."/>
            <person name="Richards T."/>
            <person name="Worden A.Z."/>
            <person name="Zhang X."/>
            <person name="Grigoriev I.V."/>
            <person name="Allen A.E."/>
            <person name="Bidle K."/>
            <person name="Borodovsky M."/>
            <person name="Bowler C."/>
            <person name="Brownlee C."/>
            <person name="Cock J.M."/>
            <person name="Elias M."/>
            <person name="Gladyshev V.N."/>
            <person name="Groth M."/>
            <person name="Guda C."/>
            <person name="Hadaegh A."/>
            <person name="Iglesias-Rodriguez M.D."/>
            <person name="Jenkins J."/>
            <person name="Jones B.M."/>
            <person name="Lawson T."/>
            <person name="Leese F."/>
            <person name="Lindquist E."/>
            <person name="Lobanov A."/>
            <person name="Lomsadze A."/>
            <person name="Malik S.B."/>
            <person name="Marsh M.E."/>
            <person name="Mackinder L."/>
            <person name="Mock T."/>
            <person name="Mueller-Roeber B."/>
            <person name="Pagarete A."/>
            <person name="Parker M."/>
            <person name="Probert I."/>
            <person name="Quesneville H."/>
            <person name="Raines C."/>
            <person name="Rensing S.A."/>
            <person name="Riano-Pachon D.M."/>
            <person name="Richier S."/>
            <person name="Rokitta S."/>
            <person name="Shiraiwa Y."/>
            <person name="Soanes D.M."/>
            <person name="van der Giezen M."/>
            <person name="Wahlund T.M."/>
            <person name="Williams B."/>
            <person name="Wilson W."/>
            <person name="Wolfe G."/>
            <person name="Wurch L.L."/>
        </authorList>
    </citation>
    <scope>NUCLEOTIDE SEQUENCE</scope>
</reference>
<proteinExistence type="predicted"/>
<reference evidence="2" key="2">
    <citation type="submission" date="2024-10" db="UniProtKB">
        <authorList>
            <consortium name="EnsemblProtists"/>
        </authorList>
    </citation>
    <scope>IDENTIFICATION</scope>
</reference>
<evidence type="ECO:0000313" key="2">
    <source>
        <dbReference type="EnsemblProtists" id="EOD21830"/>
    </source>
</evidence>
<keyword evidence="1" id="KW-0732">Signal</keyword>
<feature type="signal peptide" evidence="1">
    <location>
        <begin position="1"/>
        <end position="16"/>
    </location>
</feature>
<dbReference type="Proteomes" id="UP000013827">
    <property type="component" value="Unassembled WGS sequence"/>
</dbReference>
<dbReference type="GeneID" id="17267386"/>
<dbReference type="HOGENOM" id="CLU_1848831_0_0_1"/>
<dbReference type="PaxDb" id="2903-EOD21830"/>
<accession>A0A0D3JE95</accession>
<evidence type="ECO:0000256" key="1">
    <source>
        <dbReference type="SAM" id="SignalP"/>
    </source>
</evidence>
<evidence type="ECO:0008006" key="4">
    <source>
        <dbReference type="Google" id="ProtNLM"/>
    </source>
</evidence>
<dbReference type="RefSeq" id="XP_005774259.1">
    <property type="nucleotide sequence ID" value="XM_005774202.1"/>
</dbReference>
<dbReference type="AlphaFoldDB" id="A0A0D3JE95"/>
<protein>
    <recommendedName>
        <fullName evidence="4">Plastid lipid-associated protein/fibrillin conserved domain-containing protein</fullName>
    </recommendedName>
</protein>
<keyword evidence="3" id="KW-1185">Reference proteome</keyword>
<dbReference type="EnsemblProtists" id="EOD21830">
    <property type="protein sequence ID" value="EOD21830"/>
    <property type="gene ID" value="EMIHUDRAFT_240845"/>
</dbReference>
<evidence type="ECO:0000313" key="3">
    <source>
        <dbReference type="Proteomes" id="UP000013827"/>
    </source>
</evidence>
<organism evidence="2 3">
    <name type="scientific">Emiliania huxleyi (strain CCMP1516)</name>
    <dbReference type="NCBI Taxonomy" id="280463"/>
    <lineage>
        <taxon>Eukaryota</taxon>
        <taxon>Haptista</taxon>
        <taxon>Haptophyta</taxon>
        <taxon>Prymnesiophyceae</taxon>
        <taxon>Isochrysidales</taxon>
        <taxon>Noelaerhabdaceae</taxon>
        <taxon>Emiliania</taxon>
    </lineage>
</organism>
<feature type="chain" id="PRO_5044252194" description="Plastid lipid-associated protein/fibrillin conserved domain-containing protein" evidence="1">
    <location>
        <begin position="17"/>
        <end position="139"/>
    </location>
</feature>
<sequence length="139" mass="15007">MHVVTRARALTTLVAAACSSQILQPAATAAESDLVTALLERTAQNRVANEAAVRRQTERNAFSAYSGEPNAMRQVLSTDGAWLYLTQREVAQMTRRGELACAADGTCRVVDRGAAPLALELPELKVLTCNESGRNCKFK</sequence>